<proteinExistence type="inferred from homology"/>
<dbReference type="InterPro" id="IPR033891">
    <property type="entry name" value="TTC38"/>
</dbReference>
<dbReference type="AlphaFoldDB" id="A0A1U8A3Z8"/>
<dbReference type="STRING" id="4432.A0A1U8A3Z8"/>
<dbReference type="OrthoDB" id="1427555at2759"/>
<evidence type="ECO:0000256" key="4">
    <source>
        <dbReference type="ARBA" id="ARBA00022803"/>
    </source>
</evidence>
<keyword evidence="5" id="KW-1185">Reference proteome</keyword>
<gene>
    <name evidence="6" type="primary">LOC104596486</name>
</gene>
<dbReference type="eggNOG" id="KOG2610">
    <property type="taxonomic scope" value="Eukaryota"/>
</dbReference>
<dbReference type="SUPFAM" id="SSF48452">
    <property type="entry name" value="TPR-like"/>
    <property type="match status" value="1"/>
</dbReference>
<sequence>MLREVRVKLDKWGYEVNTSSDACIASINSFYHEVLSYGRHRAVILEAPVHDKDCVLGNILAAHYLSSHNPALAPFHLAAAKSHHEHATPYEKEVFEVISYMVTEDRDDDVVVDLHSKLLKGFPKDLVSLKRAQVFCFYMGRPDLSLDLVEQVLAQNQQENYIYGMLSFPLLELGRMADAEKAAQKGFGINKNDSWSQHALCHVYQYDGRFKEAVEFMEECSPSWGSCSSFMYTHNWWHVAVCYLEGHSPINKVLEVYDKYIWKELEKGDAVPGEVYLNALGLLLRVHVRGQIAFFEDRLKILVDRLVDRSTWHMEWHLDLLILWALSNTKETDKAEDLLNAMKARFYLMSKKKQLSMQRGIKLAEALYEYGRGKYEEAFHMLAPDFDASYCKTVGASDEQLDVFNEVWCSILLNTGRASEAIKEIEKRIQKREGIPFLWRLLERGYSMAGREDVAVVSEKAKALEAAYFKQLV</sequence>
<protein>
    <recommendedName>
        <fullName evidence="2">Tetratricopeptide repeat protein 38</fullName>
    </recommendedName>
</protein>
<dbReference type="Proteomes" id="UP000189703">
    <property type="component" value="Unplaced"/>
</dbReference>
<comment type="similarity">
    <text evidence="1">Belongs to the TTC38 family.</text>
</comment>
<evidence type="ECO:0000256" key="2">
    <source>
        <dbReference type="ARBA" id="ARBA00019992"/>
    </source>
</evidence>
<evidence type="ECO:0000256" key="1">
    <source>
        <dbReference type="ARBA" id="ARBA00005857"/>
    </source>
</evidence>
<evidence type="ECO:0000313" key="5">
    <source>
        <dbReference type="Proteomes" id="UP000189703"/>
    </source>
</evidence>
<name>A0A1U8A3Z8_NELNU</name>
<dbReference type="KEGG" id="nnu:104596486"/>
<dbReference type="PANTHER" id="PTHR16263">
    <property type="entry name" value="TETRATRICOPEPTIDE REPEAT PROTEIN 38"/>
    <property type="match status" value="1"/>
</dbReference>
<dbReference type="FunCoup" id="A0A1U8A3Z8">
    <property type="interactions" value="1479"/>
</dbReference>
<reference evidence="6" key="1">
    <citation type="submission" date="2025-08" db="UniProtKB">
        <authorList>
            <consortium name="RefSeq"/>
        </authorList>
    </citation>
    <scope>IDENTIFICATION</scope>
</reference>
<accession>A0A1U8A3Z8</accession>
<dbReference type="GeneID" id="104596486"/>
<evidence type="ECO:0000256" key="3">
    <source>
        <dbReference type="ARBA" id="ARBA00022737"/>
    </source>
</evidence>
<dbReference type="InParanoid" id="A0A1U8A3Z8"/>
<dbReference type="Gene3D" id="1.25.40.10">
    <property type="entry name" value="Tetratricopeptide repeat domain"/>
    <property type="match status" value="1"/>
</dbReference>
<dbReference type="PANTHER" id="PTHR16263:SF4">
    <property type="entry name" value="TETRATRICOPEPTIDE REPEAT PROTEIN 38"/>
    <property type="match status" value="1"/>
</dbReference>
<dbReference type="InterPro" id="IPR011990">
    <property type="entry name" value="TPR-like_helical_dom_sf"/>
</dbReference>
<keyword evidence="3" id="KW-0677">Repeat</keyword>
<dbReference type="CDD" id="cd05804">
    <property type="entry name" value="StaR_like"/>
    <property type="match status" value="1"/>
</dbReference>
<keyword evidence="4" id="KW-0802">TPR repeat</keyword>
<dbReference type="RefSeq" id="XP_010255976.1">
    <property type="nucleotide sequence ID" value="XM_010257674.2"/>
</dbReference>
<organism evidence="5 6">
    <name type="scientific">Nelumbo nucifera</name>
    <name type="common">Sacred lotus</name>
    <dbReference type="NCBI Taxonomy" id="4432"/>
    <lineage>
        <taxon>Eukaryota</taxon>
        <taxon>Viridiplantae</taxon>
        <taxon>Streptophyta</taxon>
        <taxon>Embryophyta</taxon>
        <taxon>Tracheophyta</taxon>
        <taxon>Spermatophyta</taxon>
        <taxon>Magnoliopsida</taxon>
        <taxon>Proteales</taxon>
        <taxon>Nelumbonaceae</taxon>
        <taxon>Nelumbo</taxon>
    </lineage>
</organism>
<evidence type="ECO:0000313" key="6">
    <source>
        <dbReference type="RefSeq" id="XP_010255976.1"/>
    </source>
</evidence>
<dbReference type="OMA" id="YAFNDVH"/>